<evidence type="ECO:0000256" key="1">
    <source>
        <dbReference type="SAM" id="Phobius"/>
    </source>
</evidence>
<reference evidence="3" key="1">
    <citation type="submission" date="2017-09" db="EMBL/GenBank/DDBJ databases">
        <title>Depth-based differentiation of microbial function through sediment-hosted aquifers and enrichment of novel symbionts in the deep terrestrial subsurface.</title>
        <authorList>
            <person name="Probst A.J."/>
            <person name="Ladd B."/>
            <person name="Jarett J.K."/>
            <person name="Geller-Mcgrath D.E."/>
            <person name="Sieber C.M.K."/>
            <person name="Emerson J.B."/>
            <person name="Anantharaman K."/>
            <person name="Thomas B.C."/>
            <person name="Malmstrom R."/>
            <person name="Stieglmeier M."/>
            <person name="Klingl A."/>
            <person name="Woyke T."/>
            <person name="Ryan C.M."/>
            <person name="Banfield J.F."/>
        </authorList>
    </citation>
    <scope>NUCLEOTIDE SEQUENCE [LARGE SCALE GENOMIC DNA]</scope>
</reference>
<evidence type="ECO:0000313" key="2">
    <source>
        <dbReference type="EMBL" id="PIZ95221.1"/>
    </source>
</evidence>
<evidence type="ECO:0008006" key="4">
    <source>
        <dbReference type="Google" id="ProtNLM"/>
    </source>
</evidence>
<organism evidence="2 3">
    <name type="scientific">Candidatus Magasanikbacteria bacterium CG_4_10_14_0_2_um_filter_37_12</name>
    <dbReference type="NCBI Taxonomy" id="1974637"/>
    <lineage>
        <taxon>Bacteria</taxon>
        <taxon>Candidatus Magasanikiibacteriota</taxon>
    </lineage>
</organism>
<keyword evidence="1" id="KW-1133">Transmembrane helix</keyword>
<comment type="caution">
    <text evidence="2">The sequence shown here is derived from an EMBL/GenBank/DDBJ whole genome shotgun (WGS) entry which is preliminary data.</text>
</comment>
<dbReference type="EMBL" id="PFPK01000017">
    <property type="protein sequence ID" value="PIZ95221.1"/>
    <property type="molecule type" value="Genomic_DNA"/>
</dbReference>
<keyword evidence="1" id="KW-0472">Membrane</keyword>
<dbReference type="Pfam" id="PF13196">
    <property type="entry name" value="DUF4012"/>
    <property type="match status" value="1"/>
</dbReference>
<sequence>MTKKRIKNVQTCSACNKTGHNKRRCAEVTSANLKFVFQKKKKSNFSLNTAKKKQTLIKKNRKISAHIFVNTHSEPEVSEHFIDLRKEKSVNMWSGVSAFREKDTPVDKKRLTIDFAGMVREANKEVRKSESQKVRKSGTLFFVNKKIFKRKKMAVPLFLKDLRFKFSIRAKNLFLQRLSIDKNLCQSKSFVADYFNTLFSIIGGFFISLRNFFFTRKFAYGALVFLLVLSLPFPAIGYYNKVKENSARIVDASSNAFLALQSSTLAALHSNIGEAQEDLNQALDLFSQAESIIDREHVVLVYITSLLPFIGRQMKDRQYLLNAGHHIALGNTYLVKGIGEAEKIQDVSMTERFQILKRHLKSARPQYEEALKSLVQINNASIPLEYQQSFEDFKLLFTVFIDDMNDFVDLIDMTYVLFGGDNFQRTLVLFQNQHELRPSGGFLGSFAIIDTQKGKILNIEVPGGGSYDLQGQLTEYVAPPLPLQLVNDRWEFQDSNWFFDFPATAKNAEWFVERSKGITFDNVIAVNASVIERLLSVVGVIENEKYDILLDANNVLDKLQYSVEIDYDKEENKPKQVLADLLTQFLDLGSSLDGQKILRLLGEFNQALNQKEIQIYSHDKNTQDRLSQFGWTGEILLTIDGQDYLAVVNANLQGQKSDGKIIQHIDHQTVVLEDGSIEDTIKITRQHTGLPGEMFYGSPNIDYIRVYVPEGAVLLDASGFEYPPENAFHVPESWYDDPKLDEVEDGYHSDTGTRVSRQFGKTVFGNWVIVKPGETTEVFLTYRLPFSVITDHAESSDNTSKWTELFLSDYNTVSKYQMLVQRQSGSESFFSSKVVYPEYWELQWKTEEDAVFDTNFVSFEKTLENDFSYSLVMKKNN</sequence>
<name>A0A2M7V8S0_9BACT</name>
<dbReference type="Proteomes" id="UP000228568">
    <property type="component" value="Unassembled WGS sequence"/>
</dbReference>
<evidence type="ECO:0000313" key="3">
    <source>
        <dbReference type="Proteomes" id="UP000228568"/>
    </source>
</evidence>
<keyword evidence="1" id="KW-0812">Transmembrane</keyword>
<proteinExistence type="predicted"/>
<dbReference type="AlphaFoldDB" id="A0A2M7V8S0"/>
<accession>A0A2M7V8S0</accession>
<feature type="transmembrane region" description="Helical" evidence="1">
    <location>
        <begin position="220"/>
        <end position="239"/>
    </location>
</feature>
<gene>
    <name evidence="2" type="ORF">COX81_01335</name>
</gene>
<protein>
    <recommendedName>
        <fullName evidence="4">DUF4012 domain-containing protein</fullName>
    </recommendedName>
</protein>
<dbReference type="InterPro" id="IPR025101">
    <property type="entry name" value="DUF4012"/>
</dbReference>